<name>A0A133UU05_9EURY</name>
<keyword evidence="1" id="KW-0472">Membrane</keyword>
<protein>
    <recommendedName>
        <fullName evidence="4">CARDB domain-containing protein</fullName>
    </recommendedName>
</protein>
<organism evidence="2 3">
    <name type="scientific">candidate division MSBL1 archaeon SCGC-AAA259I09</name>
    <dbReference type="NCBI Taxonomy" id="1698267"/>
    <lineage>
        <taxon>Archaea</taxon>
        <taxon>Methanobacteriati</taxon>
        <taxon>Methanobacteriota</taxon>
        <taxon>candidate division MSBL1</taxon>
    </lineage>
</organism>
<proteinExistence type="predicted"/>
<keyword evidence="3" id="KW-1185">Reference proteome</keyword>
<dbReference type="EMBL" id="LHXR01000022">
    <property type="protein sequence ID" value="KXA97698.1"/>
    <property type="molecule type" value="Genomic_DNA"/>
</dbReference>
<accession>A0A133UU05</accession>
<keyword evidence="1" id="KW-1133">Transmembrane helix</keyword>
<evidence type="ECO:0008006" key="4">
    <source>
        <dbReference type="Google" id="ProtNLM"/>
    </source>
</evidence>
<dbReference type="InterPro" id="IPR013783">
    <property type="entry name" value="Ig-like_fold"/>
</dbReference>
<evidence type="ECO:0000313" key="3">
    <source>
        <dbReference type="Proteomes" id="UP000070463"/>
    </source>
</evidence>
<dbReference type="Gene3D" id="2.60.40.10">
    <property type="entry name" value="Immunoglobulins"/>
    <property type="match status" value="1"/>
</dbReference>
<evidence type="ECO:0000313" key="2">
    <source>
        <dbReference type="EMBL" id="KXA97698.1"/>
    </source>
</evidence>
<gene>
    <name evidence="2" type="ORF">AKJ37_02480</name>
</gene>
<evidence type="ECO:0000256" key="1">
    <source>
        <dbReference type="SAM" id="Phobius"/>
    </source>
</evidence>
<dbReference type="AlphaFoldDB" id="A0A133UU05"/>
<feature type="transmembrane region" description="Helical" evidence="1">
    <location>
        <begin position="12"/>
        <end position="31"/>
    </location>
</feature>
<dbReference type="Proteomes" id="UP000070463">
    <property type="component" value="Unassembled WGS sequence"/>
</dbReference>
<sequence>MSFKNILGRKYLILVIVVIVGVAGVALYFRFSFTPDNTGDHPEFVVNDVVVGVRKAEIGENVPVRVTLSNTGGAGGTHLISLYADNQKEDSERVSLAAGESSEVLLFLSPSEPDNYQVRVSDLELGSVRFYVVEPLEPRDPLTWVNWSLDFLTDSNNENAPVHLHISASASSGIKVELYRIRNGGLNLIKEEWWTETEVSDRELTAVIGRGSPESQTLALIVKGPSGEDLYRGCKEYKEGKAEVKSVSLYRAAEGEEYRYALGKVKGEIQGDLPVFVARVKVSIDGEPVDAGLSKKGYVVRGYFPSVLIYSEVKKGPHQIEVSFFDEKGREVCSFGGTKIFG</sequence>
<keyword evidence="1" id="KW-0812">Transmembrane</keyword>
<reference evidence="2 3" key="1">
    <citation type="journal article" date="2016" name="Sci. Rep.">
        <title>Metabolic traits of an uncultured archaeal lineage -MSBL1- from brine pools of the Red Sea.</title>
        <authorList>
            <person name="Mwirichia R."/>
            <person name="Alam I."/>
            <person name="Rashid M."/>
            <person name="Vinu M."/>
            <person name="Ba-Alawi W."/>
            <person name="Anthony Kamau A."/>
            <person name="Kamanda Ngugi D."/>
            <person name="Goker M."/>
            <person name="Klenk H.P."/>
            <person name="Bajic V."/>
            <person name="Stingl U."/>
        </authorList>
    </citation>
    <scope>NUCLEOTIDE SEQUENCE [LARGE SCALE GENOMIC DNA]</scope>
    <source>
        <strain evidence="2">SCGC-AAA259I09</strain>
    </source>
</reference>
<comment type="caution">
    <text evidence="2">The sequence shown here is derived from an EMBL/GenBank/DDBJ whole genome shotgun (WGS) entry which is preliminary data.</text>
</comment>